<protein>
    <recommendedName>
        <fullName evidence="10">Flagellar protein FliL</fullName>
    </recommendedName>
</protein>
<comment type="subcellular location">
    <subcellularLocation>
        <location evidence="10">Cell inner membrane</location>
    </subcellularLocation>
    <subcellularLocation>
        <location evidence="2">Cell membrane</location>
        <topology evidence="2">Single-pass membrane protein</topology>
    </subcellularLocation>
</comment>
<reference evidence="11" key="2">
    <citation type="journal article" date="2020" name="Microorganisms">
        <title>Osmotic Adaptation and Compatible Solute Biosynthesis of Phototrophic Bacteria as Revealed from Genome Analyses.</title>
        <authorList>
            <person name="Imhoff J.F."/>
            <person name="Rahn T."/>
            <person name="Kunzel S."/>
            <person name="Keller A."/>
            <person name="Neulinger S.C."/>
        </authorList>
    </citation>
    <scope>NUCLEOTIDE SEQUENCE</scope>
    <source>
        <strain evidence="11">IM 151</strain>
    </source>
</reference>
<evidence type="ECO:0000256" key="2">
    <source>
        <dbReference type="ARBA" id="ARBA00004162"/>
    </source>
</evidence>
<comment type="similarity">
    <text evidence="3 10">Belongs to the FliL family.</text>
</comment>
<evidence type="ECO:0000313" key="11">
    <source>
        <dbReference type="EMBL" id="MBK1715699.1"/>
    </source>
</evidence>
<evidence type="ECO:0000256" key="3">
    <source>
        <dbReference type="ARBA" id="ARBA00008281"/>
    </source>
</evidence>
<gene>
    <name evidence="11" type="ORF">CKO43_23395</name>
</gene>
<evidence type="ECO:0000256" key="5">
    <source>
        <dbReference type="ARBA" id="ARBA00022500"/>
    </source>
</evidence>
<keyword evidence="4" id="KW-1003">Cell membrane</keyword>
<keyword evidence="10" id="KW-0997">Cell inner membrane</keyword>
<evidence type="ECO:0000256" key="10">
    <source>
        <dbReference type="RuleBase" id="RU364125"/>
    </source>
</evidence>
<evidence type="ECO:0000256" key="1">
    <source>
        <dbReference type="ARBA" id="ARBA00002254"/>
    </source>
</evidence>
<evidence type="ECO:0000256" key="9">
    <source>
        <dbReference type="ARBA" id="ARBA00023136"/>
    </source>
</evidence>
<dbReference type="EMBL" id="NRRU01000145">
    <property type="protein sequence ID" value="MBK1715699.1"/>
    <property type="molecule type" value="Genomic_DNA"/>
</dbReference>
<keyword evidence="9 10" id="KW-0472">Membrane</keyword>
<keyword evidence="8" id="KW-1133">Transmembrane helix</keyword>
<dbReference type="InterPro" id="IPR005503">
    <property type="entry name" value="FliL"/>
</dbReference>
<keyword evidence="7 10" id="KW-0283">Flagellar rotation</keyword>
<reference evidence="11" key="1">
    <citation type="submission" date="2017-08" db="EMBL/GenBank/DDBJ databases">
        <authorList>
            <person name="Imhoff J.F."/>
            <person name="Rahn T."/>
            <person name="Kuenzel S."/>
            <person name="Neulinger S.C."/>
        </authorList>
    </citation>
    <scope>NUCLEOTIDE SEQUENCE</scope>
    <source>
        <strain evidence="11">IM 151</strain>
    </source>
</reference>
<proteinExistence type="inferred from homology"/>
<evidence type="ECO:0000256" key="8">
    <source>
        <dbReference type="ARBA" id="ARBA00022989"/>
    </source>
</evidence>
<keyword evidence="6" id="KW-0812">Transmembrane</keyword>
<keyword evidence="12" id="KW-1185">Reference proteome</keyword>
<sequence length="151" mass="16304">MKKTVVIALAAAGTLLLAGGGGAAWWWYARPKPSAAAAAATAAAGVEYRYVTLDKTIVMLRAGAGETGNHYLALDLVFKTPLKKERETKDHLPLLRTVVVKAMSAHTMDSAGRLSIEQLTRELNDAFRKSYAAEHLEQPFAEALIAKLIIE</sequence>
<accession>A0ABS1E285</accession>
<dbReference type="RefSeq" id="WP_200232160.1">
    <property type="nucleotide sequence ID" value="NZ_NRRT01000115.1"/>
</dbReference>
<organism evidence="11 12">
    <name type="scientific">Rubrivivax gelatinosus</name>
    <name type="common">Rhodocyclus gelatinosus</name>
    <name type="synonym">Rhodopseudomonas gelatinosa</name>
    <dbReference type="NCBI Taxonomy" id="28068"/>
    <lineage>
        <taxon>Bacteria</taxon>
        <taxon>Pseudomonadati</taxon>
        <taxon>Pseudomonadota</taxon>
        <taxon>Betaproteobacteria</taxon>
        <taxon>Burkholderiales</taxon>
        <taxon>Sphaerotilaceae</taxon>
        <taxon>Rubrivivax</taxon>
    </lineage>
</organism>
<evidence type="ECO:0000256" key="7">
    <source>
        <dbReference type="ARBA" id="ARBA00022779"/>
    </source>
</evidence>
<name>A0ABS1E285_RUBGE</name>
<dbReference type="Proteomes" id="UP001041814">
    <property type="component" value="Unassembled WGS sequence"/>
</dbReference>
<comment type="caution">
    <text evidence="11">The sequence shown here is derived from an EMBL/GenBank/DDBJ whole genome shotgun (WGS) entry which is preliminary data.</text>
</comment>
<dbReference type="Pfam" id="PF03748">
    <property type="entry name" value="FliL"/>
    <property type="match status" value="1"/>
</dbReference>
<evidence type="ECO:0000256" key="6">
    <source>
        <dbReference type="ARBA" id="ARBA00022692"/>
    </source>
</evidence>
<evidence type="ECO:0000256" key="4">
    <source>
        <dbReference type="ARBA" id="ARBA00022475"/>
    </source>
</evidence>
<comment type="function">
    <text evidence="1 10">Controls the rotational direction of flagella during chemotaxis.</text>
</comment>
<evidence type="ECO:0000313" key="12">
    <source>
        <dbReference type="Proteomes" id="UP001041814"/>
    </source>
</evidence>
<keyword evidence="5 10" id="KW-0145">Chemotaxis</keyword>